<evidence type="ECO:0000313" key="3">
    <source>
        <dbReference type="Proteomes" id="UP000178065"/>
    </source>
</evidence>
<dbReference type="STRING" id="1802448.A2672_02000"/>
<feature type="transmembrane region" description="Helical" evidence="1">
    <location>
        <begin position="33"/>
        <end position="52"/>
    </location>
</feature>
<accession>A0A1G2QXR2</accession>
<name>A0A1G2QXR2_9BACT</name>
<proteinExistence type="predicted"/>
<gene>
    <name evidence="2" type="ORF">A2672_02000</name>
</gene>
<reference evidence="2 3" key="1">
    <citation type="journal article" date="2016" name="Nat. Commun.">
        <title>Thousands of microbial genomes shed light on interconnected biogeochemical processes in an aquifer system.</title>
        <authorList>
            <person name="Anantharaman K."/>
            <person name="Brown C.T."/>
            <person name="Hug L.A."/>
            <person name="Sharon I."/>
            <person name="Castelle C.J."/>
            <person name="Probst A.J."/>
            <person name="Thomas B.C."/>
            <person name="Singh A."/>
            <person name="Wilkins M.J."/>
            <person name="Karaoz U."/>
            <person name="Brodie E.L."/>
            <person name="Williams K.H."/>
            <person name="Hubbard S.S."/>
            <person name="Banfield J.F."/>
        </authorList>
    </citation>
    <scope>NUCLEOTIDE SEQUENCE [LARGE SCALE GENOMIC DNA]</scope>
</reference>
<keyword evidence="1" id="KW-0812">Transmembrane</keyword>
<sequence>MSIKVHALKNDLSSAVFQSKPAKAKQLAFYPQLFPRLCTWTLVLIGALPCPLHFSIMGRYHKPVAMNHE</sequence>
<organism evidence="2 3">
    <name type="scientific">Candidatus Wildermuthbacteria bacterium RIFCSPHIGHO2_01_FULL_49_22b</name>
    <dbReference type="NCBI Taxonomy" id="1802448"/>
    <lineage>
        <taxon>Bacteria</taxon>
        <taxon>Candidatus Wildermuthiibacteriota</taxon>
    </lineage>
</organism>
<dbReference type="Proteomes" id="UP000178065">
    <property type="component" value="Unassembled WGS sequence"/>
</dbReference>
<dbReference type="AlphaFoldDB" id="A0A1G2QXR2"/>
<dbReference type="EMBL" id="MHTT01000015">
    <property type="protein sequence ID" value="OHA65237.1"/>
    <property type="molecule type" value="Genomic_DNA"/>
</dbReference>
<evidence type="ECO:0000256" key="1">
    <source>
        <dbReference type="SAM" id="Phobius"/>
    </source>
</evidence>
<comment type="caution">
    <text evidence="2">The sequence shown here is derived from an EMBL/GenBank/DDBJ whole genome shotgun (WGS) entry which is preliminary data.</text>
</comment>
<keyword evidence="1" id="KW-0472">Membrane</keyword>
<evidence type="ECO:0000313" key="2">
    <source>
        <dbReference type="EMBL" id="OHA65237.1"/>
    </source>
</evidence>
<keyword evidence="1" id="KW-1133">Transmembrane helix</keyword>
<protein>
    <submittedName>
        <fullName evidence="2">Uncharacterized protein</fullName>
    </submittedName>
</protein>